<feature type="chain" id="PRO_5046095384" description="thioredoxin-dependent peroxiredoxin" evidence="12">
    <location>
        <begin position="24"/>
        <end position="179"/>
    </location>
</feature>
<dbReference type="EC" id="1.11.1.24" evidence="2"/>
<evidence type="ECO:0000313" key="15">
    <source>
        <dbReference type="Proteomes" id="UP001327459"/>
    </source>
</evidence>
<evidence type="ECO:0000256" key="10">
    <source>
        <dbReference type="ARBA" id="ARBA00042639"/>
    </source>
</evidence>
<comment type="catalytic activity">
    <reaction evidence="11">
        <text>a hydroperoxide + [thioredoxin]-dithiol = an alcohol + [thioredoxin]-disulfide + H2O</text>
        <dbReference type="Rhea" id="RHEA:62620"/>
        <dbReference type="Rhea" id="RHEA-COMP:10698"/>
        <dbReference type="Rhea" id="RHEA-COMP:10700"/>
        <dbReference type="ChEBI" id="CHEBI:15377"/>
        <dbReference type="ChEBI" id="CHEBI:29950"/>
        <dbReference type="ChEBI" id="CHEBI:30879"/>
        <dbReference type="ChEBI" id="CHEBI:35924"/>
        <dbReference type="ChEBI" id="CHEBI:50058"/>
        <dbReference type="EC" id="1.11.1.24"/>
    </reaction>
</comment>
<evidence type="ECO:0000259" key="13">
    <source>
        <dbReference type="PROSITE" id="PS51352"/>
    </source>
</evidence>
<accession>A0ABZ0YW89</accession>
<keyword evidence="15" id="KW-1185">Reference proteome</keyword>
<evidence type="ECO:0000256" key="4">
    <source>
        <dbReference type="ARBA" id="ARBA00022862"/>
    </source>
</evidence>
<evidence type="ECO:0000256" key="6">
    <source>
        <dbReference type="ARBA" id="ARBA00023157"/>
    </source>
</evidence>
<evidence type="ECO:0000256" key="3">
    <source>
        <dbReference type="ARBA" id="ARBA00022559"/>
    </source>
</evidence>
<dbReference type="GO" id="GO:0140824">
    <property type="term" value="F:thioredoxin-dependent peroxiredoxin activity"/>
    <property type="evidence" value="ECO:0007669"/>
    <property type="project" value="UniProtKB-EC"/>
</dbReference>
<evidence type="ECO:0000256" key="12">
    <source>
        <dbReference type="SAM" id="SignalP"/>
    </source>
</evidence>
<keyword evidence="4" id="KW-0049">Antioxidant</keyword>
<evidence type="ECO:0000256" key="7">
    <source>
        <dbReference type="ARBA" id="ARBA00023284"/>
    </source>
</evidence>
<comment type="function">
    <text evidence="1">Thiol-specific peroxidase that catalyzes the reduction of hydrogen peroxide and organic hydroperoxides to water and alcohols, respectively. Plays a role in cell protection against oxidative stress by detoxifying peroxides and as sensor of hydrogen peroxide-mediated signaling events.</text>
</comment>
<evidence type="ECO:0000313" key="14">
    <source>
        <dbReference type="EMBL" id="WQH16450.1"/>
    </source>
</evidence>
<feature type="domain" description="Thioredoxin" evidence="13">
    <location>
        <begin position="28"/>
        <end position="174"/>
    </location>
</feature>
<evidence type="ECO:0000256" key="8">
    <source>
        <dbReference type="ARBA" id="ARBA00032824"/>
    </source>
</evidence>
<evidence type="ECO:0000256" key="1">
    <source>
        <dbReference type="ARBA" id="ARBA00003330"/>
    </source>
</evidence>
<dbReference type="SUPFAM" id="SSF52833">
    <property type="entry name" value="Thioredoxin-like"/>
    <property type="match status" value="1"/>
</dbReference>
<feature type="signal peptide" evidence="12">
    <location>
        <begin position="1"/>
        <end position="23"/>
    </location>
</feature>
<evidence type="ECO:0000256" key="9">
    <source>
        <dbReference type="ARBA" id="ARBA00038489"/>
    </source>
</evidence>
<dbReference type="PANTHER" id="PTHR42801:SF4">
    <property type="entry name" value="AHPC_TSA FAMILY PROTEIN"/>
    <property type="match status" value="1"/>
</dbReference>
<dbReference type="Gene3D" id="3.40.30.10">
    <property type="entry name" value="Glutaredoxin"/>
    <property type="match status" value="1"/>
</dbReference>
<name>A0ABZ0YW89_9GAMM</name>
<sequence length="179" mass="19658">MRRHALSLLAGLLGTLVAPLGLAAETPLTVGDAAPAFTLPDQQGESRSLADYHGQWLVLYFYPKDDTPGCTTEACSFRDNINRLIAQDAAVLGVSMDSVASHAEFAREYELPFPLLADPEGEVVERYGALSDFLVVKFAKRQTFIIDPVGNIAKIYRKVNPEEHVRDVLDDLKVLRGDT</sequence>
<dbReference type="Proteomes" id="UP001327459">
    <property type="component" value="Chromosome"/>
</dbReference>
<dbReference type="PROSITE" id="PS51352">
    <property type="entry name" value="THIOREDOXIN_2"/>
    <property type="match status" value="1"/>
</dbReference>
<keyword evidence="6" id="KW-1015">Disulfide bond</keyword>
<dbReference type="RefSeq" id="WP_322521444.1">
    <property type="nucleotide sequence ID" value="NZ_CP140153.1"/>
</dbReference>
<dbReference type="Pfam" id="PF00578">
    <property type="entry name" value="AhpC-TSA"/>
    <property type="match status" value="1"/>
</dbReference>
<reference evidence="14 15" key="1">
    <citation type="submission" date="2023-11" db="EMBL/GenBank/DDBJ databases">
        <title>MicrobeMod: A computational toolkit for identifying prokaryotic methylation and restriction-modification with nanopore sequencing.</title>
        <authorList>
            <person name="Crits-Christoph A."/>
            <person name="Kang S.C."/>
            <person name="Lee H."/>
            <person name="Ostrov N."/>
        </authorList>
    </citation>
    <scope>NUCLEOTIDE SEQUENCE [LARGE SCALE GENOMIC DNA]</scope>
    <source>
        <strain evidence="14 15">ATCC 49870</strain>
    </source>
</reference>
<keyword evidence="7" id="KW-0676">Redox-active center</keyword>
<evidence type="ECO:0000256" key="11">
    <source>
        <dbReference type="ARBA" id="ARBA00049091"/>
    </source>
</evidence>
<evidence type="ECO:0000256" key="5">
    <source>
        <dbReference type="ARBA" id="ARBA00023002"/>
    </source>
</evidence>
<dbReference type="PANTHER" id="PTHR42801">
    <property type="entry name" value="THIOREDOXIN-DEPENDENT PEROXIDE REDUCTASE"/>
    <property type="match status" value="1"/>
</dbReference>
<dbReference type="InterPro" id="IPR013766">
    <property type="entry name" value="Thioredoxin_domain"/>
</dbReference>
<protein>
    <recommendedName>
        <fullName evidence="2">thioredoxin-dependent peroxiredoxin</fullName>
        <ecNumber evidence="2">1.11.1.24</ecNumber>
    </recommendedName>
    <alternativeName>
        <fullName evidence="8">Thioredoxin peroxidase</fullName>
    </alternativeName>
    <alternativeName>
        <fullName evidence="10">Thioredoxin-dependent peroxiredoxin Bcp</fullName>
    </alternativeName>
</protein>
<dbReference type="EMBL" id="CP140153">
    <property type="protein sequence ID" value="WQH16450.1"/>
    <property type="molecule type" value="Genomic_DNA"/>
</dbReference>
<keyword evidence="5 14" id="KW-0560">Oxidoreductase</keyword>
<dbReference type="InterPro" id="IPR050924">
    <property type="entry name" value="Peroxiredoxin_BCP/PrxQ"/>
</dbReference>
<gene>
    <name evidence="14" type="ORF">SR882_00715</name>
</gene>
<keyword evidence="12" id="KW-0732">Signal</keyword>
<dbReference type="InterPro" id="IPR000866">
    <property type="entry name" value="AhpC/TSA"/>
</dbReference>
<evidence type="ECO:0000256" key="2">
    <source>
        <dbReference type="ARBA" id="ARBA00013017"/>
    </source>
</evidence>
<dbReference type="CDD" id="cd03017">
    <property type="entry name" value="PRX_BCP"/>
    <property type="match status" value="1"/>
</dbReference>
<dbReference type="InterPro" id="IPR036249">
    <property type="entry name" value="Thioredoxin-like_sf"/>
</dbReference>
<organism evidence="14 15">
    <name type="scientific">Guyparkeria halophila</name>
    <dbReference type="NCBI Taxonomy" id="47960"/>
    <lineage>
        <taxon>Bacteria</taxon>
        <taxon>Pseudomonadati</taxon>
        <taxon>Pseudomonadota</taxon>
        <taxon>Gammaproteobacteria</taxon>
        <taxon>Chromatiales</taxon>
        <taxon>Thioalkalibacteraceae</taxon>
        <taxon>Guyparkeria</taxon>
    </lineage>
</organism>
<comment type="similarity">
    <text evidence="9">Belongs to the peroxiredoxin family. BCP/PrxQ subfamily.</text>
</comment>
<proteinExistence type="inferred from homology"/>
<keyword evidence="3 14" id="KW-0575">Peroxidase</keyword>